<feature type="compositionally biased region" description="Polar residues" evidence="1">
    <location>
        <begin position="27"/>
        <end position="37"/>
    </location>
</feature>
<dbReference type="Proteomes" id="UP000078512">
    <property type="component" value="Unassembled WGS sequence"/>
</dbReference>
<evidence type="ECO:0000313" key="3">
    <source>
        <dbReference type="Proteomes" id="UP000078512"/>
    </source>
</evidence>
<feature type="region of interest" description="Disordered" evidence="1">
    <location>
        <begin position="126"/>
        <end position="159"/>
    </location>
</feature>
<evidence type="ECO:0000313" key="2">
    <source>
        <dbReference type="EMBL" id="OAQ28574.1"/>
    </source>
</evidence>
<feature type="region of interest" description="Disordered" evidence="1">
    <location>
        <begin position="1"/>
        <end position="37"/>
    </location>
</feature>
<evidence type="ECO:0000256" key="1">
    <source>
        <dbReference type="SAM" id="MobiDB-lite"/>
    </source>
</evidence>
<protein>
    <submittedName>
        <fullName evidence="2">Uncharacterized protein</fullName>
    </submittedName>
</protein>
<feature type="compositionally biased region" description="Low complexity" evidence="1">
    <location>
        <begin position="1"/>
        <end position="18"/>
    </location>
</feature>
<keyword evidence="3" id="KW-1185">Reference proteome</keyword>
<proteinExistence type="predicted"/>
<accession>A0A197JWB8</accession>
<gene>
    <name evidence="2" type="ORF">K457DRAFT_558978</name>
</gene>
<dbReference type="EMBL" id="KV442047">
    <property type="protein sequence ID" value="OAQ28574.1"/>
    <property type="molecule type" value="Genomic_DNA"/>
</dbReference>
<reference evidence="2 3" key="1">
    <citation type="submission" date="2016-05" db="EMBL/GenBank/DDBJ databases">
        <title>Genome sequencing reveals origins of a unique bacterial endosymbiosis in the earliest lineages of terrestrial Fungi.</title>
        <authorList>
            <consortium name="DOE Joint Genome Institute"/>
            <person name="Uehling J."/>
            <person name="Gryganskyi A."/>
            <person name="Hameed K."/>
            <person name="Tschaplinski T."/>
            <person name="Misztal P."/>
            <person name="Wu S."/>
            <person name="Desiro A."/>
            <person name="Vande Pol N."/>
            <person name="Du Z.-Y."/>
            <person name="Zienkiewicz A."/>
            <person name="Zienkiewicz K."/>
            <person name="Morin E."/>
            <person name="Tisserant E."/>
            <person name="Splivallo R."/>
            <person name="Hainaut M."/>
            <person name="Henrissat B."/>
            <person name="Ohm R."/>
            <person name="Kuo A."/>
            <person name="Yan J."/>
            <person name="Lipzen A."/>
            <person name="Nolan M."/>
            <person name="Labutti K."/>
            <person name="Barry K."/>
            <person name="Goldstein A."/>
            <person name="Labbe J."/>
            <person name="Schadt C."/>
            <person name="Tuskan G."/>
            <person name="Grigoriev I."/>
            <person name="Martin F."/>
            <person name="Vilgalys R."/>
            <person name="Bonito G."/>
        </authorList>
    </citation>
    <scope>NUCLEOTIDE SEQUENCE [LARGE SCALE GENOMIC DNA]</scope>
    <source>
        <strain evidence="2 3">AG-77</strain>
    </source>
</reference>
<name>A0A197JWB8_9FUNG</name>
<organism evidence="2 3">
    <name type="scientific">Linnemannia elongata AG-77</name>
    <dbReference type="NCBI Taxonomy" id="1314771"/>
    <lineage>
        <taxon>Eukaryota</taxon>
        <taxon>Fungi</taxon>
        <taxon>Fungi incertae sedis</taxon>
        <taxon>Mucoromycota</taxon>
        <taxon>Mortierellomycotina</taxon>
        <taxon>Mortierellomycetes</taxon>
        <taxon>Mortierellales</taxon>
        <taxon>Mortierellaceae</taxon>
        <taxon>Linnemannia</taxon>
    </lineage>
</organism>
<dbReference type="AlphaFoldDB" id="A0A197JWB8"/>
<sequence length="159" mass="18044">MRILSTSFFRSTSSSSSFHRQHPRPSQPAQMDHWTSGNALDHWTSGNALDPRMAPSVNIQERTQRMCAICTACSHFRLIPTTLELTTYPTLNPSTSNQQRRPPLLCAICTTCSHFRLIPTTLELTTYPTLDPSTSNQQRRPPSLRYLDSLGFQKGPRWP</sequence>